<organism evidence="1">
    <name type="scientific">Medicago truncatula</name>
    <name type="common">Barrel medic</name>
    <name type="synonym">Medicago tribuloides</name>
    <dbReference type="NCBI Taxonomy" id="3880"/>
    <lineage>
        <taxon>Eukaryota</taxon>
        <taxon>Viridiplantae</taxon>
        <taxon>Streptophyta</taxon>
        <taxon>Embryophyta</taxon>
        <taxon>Tracheophyta</taxon>
        <taxon>Spermatophyta</taxon>
        <taxon>Magnoliopsida</taxon>
        <taxon>eudicotyledons</taxon>
        <taxon>Gunneridae</taxon>
        <taxon>Pentapetalae</taxon>
        <taxon>rosids</taxon>
        <taxon>fabids</taxon>
        <taxon>Fabales</taxon>
        <taxon>Fabaceae</taxon>
        <taxon>Papilionoideae</taxon>
        <taxon>50 kb inversion clade</taxon>
        <taxon>NPAAA clade</taxon>
        <taxon>Hologalegina</taxon>
        <taxon>IRL clade</taxon>
        <taxon>Trifolieae</taxon>
        <taxon>Medicago</taxon>
    </lineage>
</organism>
<protein>
    <submittedName>
        <fullName evidence="1">Uncharacterized protein</fullName>
    </submittedName>
</protein>
<comment type="caution">
    <text evidence="1">The sequence shown here is derived from an EMBL/GenBank/DDBJ whole genome shotgun (WGS) entry which is preliminary data.</text>
</comment>
<name>A0A396J5X1_MEDTR</name>
<accession>A0A396J5X1</accession>
<dbReference type="Proteomes" id="UP000265566">
    <property type="component" value="Chromosome 2"/>
</dbReference>
<dbReference type="EMBL" id="PSQE01000002">
    <property type="protein sequence ID" value="RHN73400.1"/>
    <property type="molecule type" value="Genomic_DNA"/>
</dbReference>
<dbReference type="Gramene" id="rna9204">
    <property type="protein sequence ID" value="RHN73400.1"/>
    <property type="gene ID" value="gene9204"/>
</dbReference>
<reference evidence="1" key="1">
    <citation type="journal article" date="2018" name="Nat. Plants">
        <title>Whole-genome landscape of Medicago truncatula symbiotic genes.</title>
        <authorList>
            <person name="Pecrix Y."/>
            <person name="Gamas P."/>
            <person name="Carrere S."/>
        </authorList>
    </citation>
    <scope>NUCLEOTIDE SEQUENCE</scope>
    <source>
        <tissue evidence="1">Leaves</tissue>
    </source>
</reference>
<gene>
    <name evidence="1" type="ORF">MtrunA17_Chr2g0298021</name>
</gene>
<sequence length="49" mass="5573">MKVTRPQLAMASRRRAIPIANRDYTPPTRNGEWKASPLAMVNDFTREAS</sequence>
<evidence type="ECO:0000313" key="1">
    <source>
        <dbReference type="EMBL" id="RHN73400.1"/>
    </source>
</evidence>
<dbReference type="AlphaFoldDB" id="A0A396J5X1"/>
<proteinExistence type="predicted"/>